<dbReference type="EMBL" id="CP012333">
    <property type="protein sequence ID" value="AKU95416.1"/>
    <property type="molecule type" value="Genomic_DNA"/>
</dbReference>
<organism evidence="2 3">
    <name type="scientific">Labilithrix luteola</name>
    <dbReference type="NCBI Taxonomy" id="1391654"/>
    <lineage>
        <taxon>Bacteria</taxon>
        <taxon>Pseudomonadati</taxon>
        <taxon>Myxococcota</taxon>
        <taxon>Polyangia</taxon>
        <taxon>Polyangiales</taxon>
        <taxon>Labilitrichaceae</taxon>
        <taxon>Labilithrix</taxon>
    </lineage>
</organism>
<keyword evidence="1" id="KW-0472">Membrane</keyword>
<gene>
    <name evidence="2" type="ORF">AKJ09_02080</name>
</gene>
<evidence type="ECO:0000256" key="1">
    <source>
        <dbReference type="SAM" id="Phobius"/>
    </source>
</evidence>
<dbReference type="RefSeq" id="WP_146646868.1">
    <property type="nucleotide sequence ID" value="NZ_CP012333.1"/>
</dbReference>
<proteinExistence type="predicted"/>
<evidence type="ECO:0000313" key="3">
    <source>
        <dbReference type="Proteomes" id="UP000064967"/>
    </source>
</evidence>
<dbReference type="AlphaFoldDB" id="A0A0K1PPV9"/>
<dbReference type="STRING" id="1391654.AKJ09_02080"/>
<keyword evidence="1" id="KW-1133">Transmembrane helix</keyword>
<keyword evidence="1" id="KW-0812">Transmembrane</keyword>
<name>A0A0K1PPV9_9BACT</name>
<feature type="transmembrane region" description="Helical" evidence="1">
    <location>
        <begin position="6"/>
        <end position="28"/>
    </location>
</feature>
<sequence>MSDGRGFAYGLALGVALGGGALVAILAVKEQLRLRALRREAAGGFIDGVHEADTAIADWTLADEGRSYEHEHLESERVDMPEGSQRW</sequence>
<accession>A0A0K1PPV9</accession>
<keyword evidence="3" id="KW-1185">Reference proteome</keyword>
<dbReference type="Proteomes" id="UP000064967">
    <property type="component" value="Chromosome"/>
</dbReference>
<reference evidence="2 3" key="1">
    <citation type="submission" date="2015-08" db="EMBL/GenBank/DDBJ databases">
        <authorList>
            <person name="Babu N.S."/>
            <person name="Beckwith C.J."/>
            <person name="Beseler K.G."/>
            <person name="Brison A."/>
            <person name="Carone J.V."/>
            <person name="Caskin T.P."/>
            <person name="Diamond M."/>
            <person name="Durham M.E."/>
            <person name="Foxe J.M."/>
            <person name="Go M."/>
            <person name="Henderson B.A."/>
            <person name="Jones I.B."/>
            <person name="McGettigan J.A."/>
            <person name="Micheletti S.J."/>
            <person name="Nasrallah M.E."/>
            <person name="Ortiz D."/>
            <person name="Piller C.R."/>
            <person name="Privatt S.R."/>
            <person name="Schneider S.L."/>
            <person name="Sharp S."/>
            <person name="Smith T.C."/>
            <person name="Stanton J.D."/>
            <person name="Ullery H.E."/>
            <person name="Wilson R.J."/>
            <person name="Serrano M.G."/>
            <person name="Buck G."/>
            <person name="Lee V."/>
            <person name="Wang Y."/>
            <person name="Carvalho R."/>
            <person name="Voegtly L."/>
            <person name="Shi R."/>
            <person name="Duckworth R."/>
            <person name="Johnson A."/>
            <person name="Loviza R."/>
            <person name="Walstead R."/>
            <person name="Shah Z."/>
            <person name="Kiflezghi M."/>
            <person name="Wade K."/>
            <person name="Ball S.L."/>
            <person name="Bradley K.W."/>
            <person name="Asai D.J."/>
            <person name="Bowman C.A."/>
            <person name="Russell D.A."/>
            <person name="Pope W.H."/>
            <person name="Jacobs-Sera D."/>
            <person name="Hendrix R.W."/>
            <person name="Hatfull G.F."/>
        </authorList>
    </citation>
    <scope>NUCLEOTIDE SEQUENCE [LARGE SCALE GENOMIC DNA]</scope>
    <source>
        <strain evidence="2 3">DSM 27648</strain>
    </source>
</reference>
<evidence type="ECO:0000313" key="2">
    <source>
        <dbReference type="EMBL" id="AKU95416.1"/>
    </source>
</evidence>
<protein>
    <submittedName>
        <fullName evidence="2">Uncharacterized protein</fullName>
    </submittedName>
</protein>
<dbReference type="KEGG" id="llu:AKJ09_02080"/>